<proteinExistence type="predicted"/>
<reference evidence="2 3" key="1">
    <citation type="submission" date="2020-02" db="EMBL/GenBank/DDBJ databases">
        <title>Draft genome sequence of Haematococcus lacustris strain NIES-144.</title>
        <authorList>
            <person name="Morimoto D."/>
            <person name="Nakagawa S."/>
            <person name="Yoshida T."/>
            <person name="Sawayama S."/>
        </authorList>
    </citation>
    <scope>NUCLEOTIDE SEQUENCE [LARGE SCALE GENOMIC DNA]</scope>
    <source>
        <strain evidence="2 3">NIES-144</strain>
    </source>
</reference>
<organism evidence="2 3">
    <name type="scientific">Haematococcus lacustris</name>
    <name type="common">Green alga</name>
    <name type="synonym">Haematococcus pluvialis</name>
    <dbReference type="NCBI Taxonomy" id="44745"/>
    <lineage>
        <taxon>Eukaryota</taxon>
        <taxon>Viridiplantae</taxon>
        <taxon>Chlorophyta</taxon>
        <taxon>core chlorophytes</taxon>
        <taxon>Chlorophyceae</taxon>
        <taxon>CS clade</taxon>
        <taxon>Chlamydomonadales</taxon>
        <taxon>Haematococcaceae</taxon>
        <taxon>Haematococcus</taxon>
    </lineage>
</organism>
<sequence>MESSDSDTAAEAAGTAQQGS</sequence>
<keyword evidence="3" id="KW-1185">Reference proteome</keyword>
<feature type="non-terminal residue" evidence="2">
    <location>
        <position position="1"/>
    </location>
</feature>
<name>A0A699ZFK6_HAELA</name>
<feature type="region of interest" description="Disordered" evidence="1">
    <location>
        <begin position="1"/>
        <end position="20"/>
    </location>
</feature>
<dbReference type="Proteomes" id="UP000485058">
    <property type="component" value="Unassembled WGS sequence"/>
</dbReference>
<accession>A0A699ZFK6</accession>
<evidence type="ECO:0000313" key="3">
    <source>
        <dbReference type="Proteomes" id="UP000485058"/>
    </source>
</evidence>
<dbReference type="AlphaFoldDB" id="A0A699ZFK6"/>
<dbReference type="EMBL" id="BLLF01001812">
    <property type="protein sequence ID" value="GFH21353.1"/>
    <property type="molecule type" value="Genomic_DNA"/>
</dbReference>
<protein>
    <submittedName>
        <fullName evidence="2">Uncharacterized protein</fullName>
    </submittedName>
</protein>
<evidence type="ECO:0000313" key="2">
    <source>
        <dbReference type="EMBL" id="GFH21353.1"/>
    </source>
</evidence>
<comment type="caution">
    <text evidence="2">The sequence shown here is derived from an EMBL/GenBank/DDBJ whole genome shotgun (WGS) entry which is preliminary data.</text>
</comment>
<gene>
    <name evidence="2" type="ORF">HaLaN_18639</name>
</gene>
<evidence type="ECO:0000256" key="1">
    <source>
        <dbReference type="SAM" id="MobiDB-lite"/>
    </source>
</evidence>